<accession>E2BAE3</accession>
<organism evidence="2">
    <name type="scientific">Harpegnathos saltator</name>
    <name type="common">Jerdon's jumping ant</name>
    <dbReference type="NCBI Taxonomy" id="610380"/>
    <lineage>
        <taxon>Eukaryota</taxon>
        <taxon>Metazoa</taxon>
        <taxon>Ecdysozoa</taxon>
        <taxon>Arthropoda</taxon>
        <taxon>Hexapoda</taxon>
        <taxon>Insecta</taxon>
        <taxon>Pterygota</taxon>
        <taxon>Neoptera</taxon>
        <taxon>Endopterygota</taxon>
        <taxon>Hymenoptera</taxon>
        <taxon>Apocrita</taxon>
        <taxon>Aculeata</taxon>
        <taxon>Formicoidea</taxon>
        <taxon>Formicidae</taxon>
        <taxon>Ponerinae</taxon>
        <taxon>Ponerini</taxon>
        <taxon>Harpegnathos</taxon>
    </lineage>
</organism>
<dbReference type="AlphaFoldDB" id="E2BAE3"/>
<sequence>NYNELLKYLCSKNVIRKKVKCPRCQNILQLKDGELFFQCAKHYYKKIQKRKYKRVTCNFKISALYGTWFSHGHLSMDVICRLICYVIMSNAPRQLFLQRELSISS</sequence>
<name>E2BAE3_HARSA</name>
<reference evidence="1 2" key="1">
    <citation type="journal article" date="2010" name="Science">
        <title>Genomic comparison of the ants Camponotus floridanus and Harpegnathos saltator.</title>
        <authorList>
            <person name="Bonasio R."/>
            <person name="Zhang G."/>
            <person name="Ye C."/>
            <person name="Mutti N.S."/>
            <person name="Fang X."/>
            <person name="Qin N."/>
            <person name="Donahue G."/>
            <person name="Yang P."/>
            <person name="Li Q."/>
            <person name="Li C."/>
            <person name="Zhang P."/>
            <person name="Huang Z."/>
            <person name="Berger S.L."/>
            <person name="Reinberg D."/>
            <person name="Wang J."/>
            <person name="Liebig J."/>
        </authorList>
    </citation>
    <scope>NUCLEOTIDE SEQUENCE [LARGE SCALE GENOMIC DNA]</scope>
    <source>
        <strain evidence="1 2">R22 G/1</strain>
    </source>
</reference>
<dbReference type="InParanoid" id="E2BAE3"/>
<protein>
    <submittedName>
        <fullName evidence="1">Uncharacterized protein</fullName>
    </submittedName>
</protein>
<feature type="non-terminal residue" evidence="1">
    <location>
        <position position="1"/>
    </location>
</feature>
<dbReference type="EMBL" id="GL446709">
    <property type="protein sequence ID" value="EFN87338.1"/>
    <property type="molecule type" value="Genomic_DNA"/>
</dbReference>
<evidence type="ECO:0000313" key="1">
    <source>
        <dbReference type="EMBL" id="EFN87338.1"/>
    </source>
</evidence>
<feature type="non-terminal residue" evidence="1">
    <location>
        <position position="105"/>
    </location>
</feature>
<dbReference type="Proteomes" id="UP000008237">
    <property type="component" value="Unassembled WGS sequence"/>
</dbReference>
<proteinExistence type="predicted"/>
<keyword evidence="2" id="KW-1185">Reference proteome</keyword>
<gene>
    <name evidence="1" type="ORF">EAI_15966</name>
</gene>
<evidence type="ECO:0000313" key="2">
    <source>
        <dbReference type="Proteomes" id="UP000008237"/>
    </source>
</evidence>